<dbReference type="EMBL" id="JADGJD010001679">
    <property type="protein sequence ID" value="KAJ3038992.1"/>
    <property type="molecule type" value="Genomic_DNA"/>
</dbReference>
<sequence length="62" mass="7120">PHPLKTKKLHPITAIHNWLARAALTKDYISDPNFFDKTVVNDDLDRAYGELEEYLLGIVIKT</sequence>
<dbReference type="AlphaFoldDB" id="A0AAD5S324"/>
<evidence type="ECO:0000313" key="1">
    <source>
        <dbReference type="EMBL" id="KAJ3038992.1"/>
    </source>
</evidence>
<dbReference type="Proteomes" id="UP001212841">
    <property type="component" value="Unassembled WGS sequence"/>
</dbReference>
<evidence type="ECO:0000313" key="2">
    <source>
        <dbReference type="Proteomes" id="UP001212841"/>
    </source>
</evidence>
<feature type="non-terminal residue" evidence="1">
    <location>
        <position position="1"/>
    </location>
</feature>
<keyword evidence="2" id="KW-1185">Reference proteome</keyword>
<accession>A0AAD5S324</accession>
<proteinExistence type="predicted"/>
<protein>
    <submittedName>
        <fullName evidence="1">Uncharacterized protein</fullName>
    </submittedName>
</protein>
<name>A0AAD5S324_9FUNG</name>
<dbReference type="Gene3D" id="3.40.50.300">
    <property type="entry name" value="P-loop containing nucleotide triphosphate hydrolases"/>
    <property type="match status" value="1"/>
</dbReference>
<dbReference type="InterPro" id="IPR027417">
    <property type="entry name" value="P-loop_NTPase"/>
</dbReference>
<organism evidence="1 2">
    <name type="scientific">Rhizophlyctis rosea</name>
    <dbReference type="NCBI Taxonomy" id="64517"/>
    <lineage>
        <taxon>Eukaryota</taxon>
        <taxon>Fungi</taxon>
        <taxon>Fungi incertae sedis</taxon>
        <taxon>Chytridiomycota</taxon>
        <taxon>Chytridiomycota incertae sedis</taxon>
        <taxon>Chytridiomycetes</taxon>
        <taxon>Rhizophlyctidales</taxon>
        <taxon>Rhizophlyctidaceae</taxon>
        <taxon>Rhizophlyctis</taxon>
    </lineage>
</organism>
<comment type="caution">
    <text evidence="1">The sequence shown here is derived from an EMBL/GenBank/DDBJ whole genome shotgun (WGS) entry which is preliminary data.</text>
</comment>
<gene>
    <name evidence="1" type="ORF">HK097_002973</name>
</gene>
<reference evidence="1" key="1">
    <citation type="submission" date="2020-05" db="EMBL/GenBank/DDBJ databases">
        <title>Phylogenomic resolution of chytrid fungi.</title>
        <authorList>
            <person name="Stajich J.E."/>
            <person name="Amses K."/>
            <person name="Simmons R."/>
            <person name="Seto K."/>
            <person name="Myers J."/>
            <person name="Bonds A."/>
            <person name="Quandt C.A."/>
            <person name="Barry K."/>
            <person name="Liu P."/>
            <person name="Grigoriev I."/>
            <person name="Longcore J.E."/>
            <person name="James T.Y."/>
        </authorList>
    </citation>
    <scope>NUCLEOTIDE SEQUENCE</scope>
    <source>
        <strain evidence="1">JEL0318</strain>
    </source>
</reference>